<dbReference type="AlphaFoldDB" id="A0A537KCJ9"/>
<feature type="domain" description="Methanolan biosynthesis EpsI" evidence="1">
    <location>
        <begin position="12"/>
        <end position="207"/>
    </location>
</feature>
<evidence type="ECO:0000259" key="1">
    <source>
        <dbReference type="Pfam" id="PF11984"/>
    </source>
</evidence>
<dbReference type="EMBL" id="VBAK01000024">
    <property type="protein sequence ID" value="TMI93491.1"/>
    <property type="molecule type" value="Genomic_DNA"/>
</dbReference>
<dbReference type="NCBIfam" id="TIGR02914">
    <property type="entry name" value="EpsI_fam"/>
    <property type="match status" value="1"/>
</dbReference>
<reference evidence="2 3" key="1">
    <citation type="journal article" date="2019" name="Nat. Microbiol.">
        <title>Mediterranean grassland soil C-N compound turnover is dependent on rainfall and depth, and is mediated by genomically divergent microorganisms.</title>
        <authorList>
            <person name="Diamond S."/>
            <person name="Andeer P.F."/>
            <person name="Li Z."/>
            <person name="Crits-Christoph A."/>
            <person name="Burstein D."/>
            <person name="Anantharaman K."/>
            <person name="Lane K.R."/>
            <person name="Thomas B.C."/>
            <person name="Pan C."/>
            <person name="Northen T.R."/>
            <person name="Banfield J.F."/>
        </authorList>
    </citation>
    <scope>NUCLEOTIDE SEQUENCE [LARGE SCALE GENOMIC DNA]</scope>
    <source>
        <strain evidence="2">NP_3</strain>
    </source>
</reference>
<protein>
    <submittedName>
        <fullName evidence="2">EpsI family protein</fullName>
    </submittedName>
</protein>
<organism evidence="2 3">
    <name type="scientific">Candidatus Segetimicrobium genomatis</name>
    <dbReference type="NCBI Taxonomy" id="2569760"/>
    <lineage>
        <taxon>Bacteria</taxon>
        <taxon>Bacillati</taxon>
        <taxon>Candidatus Sysuimicrobiota</taxon>
        <taxon>Candidatus Sysuimicrobiia</taxon>
        <taxon>Candidatus Sysuimicrobiales</taxon>
        <taxon>Candidatus Segetimicrobiaceae</taxon>
        <taxon>Candidatus Segetimicrobium</taxon>
    </lineage>
</organism>
<sequence>MIARTSCLIALATIVLAIFPLKAVTHESTIPTREPLNTFPLSLEGWEGRTEFLEPGILQTLQVDDYLLRRYRAPAGSELWLYVGYWGSQRPGVNRLHSPVVCLPAAGWIIANLQNMPIRLADRTIIVNRAEVQKDEARQVVLYWYQIKGTVVAKELSAVTFLAWTSLTQHRNDEALVRITAPAFGHSQDTLRSEAAFLQAAFPHLDRLLPR</sequence>
<evidence type="ECO:0000313" key="3">
    <source>
        <dbReference type="Proteomes" id="UP000318509"/>
    </source>
</evidence>
<name>A0A537KCJ9_9BACT</name>
<gene>
    <name evidence="2" type="primary">epsI</name>
    <name evidence="2" type="ORF">E6H00_01160</name>
</gene>
<evidence type="ECO:0000313" key="2">
    <source>
        <dbReference type="EMBL" id="TMI93491.1"/>
    </source>
</evidence>
<proteinExistence type="predicted"/>
<comment type="caution">
    <text evidence="2">The sequence shown here is derived from an EMBL/GenBank/DDBJ whole genome shotgun (WGS) entry which is preliminary data.</text>
</comment>
<dbReference type="Proteomes" id="UP000318509">
    <property type="component" value="Unassembled WGS sequence"/>
</dbReference>
<accession>A0A537KCJ9</accession>
<dbReference type="InterPro" id="IPR014263">
    <property type="entry name" value="Methanolan_biosynth_EpsI"/>
</dbReference>
<dbReference type="Pfam" id="PF11984">
    <property type="entry name" value="DUF3485"/>
    <property type="match status" value="1"/>
</dbReference>